<evidence type="ECO:0000256" key="8">
    <source>
        <dbReference type="ARBA" id="ARBA00022741"/>
    </source>
</evidence>
<dbReference type="GO" id="GO:0005886">
    <property type="term" value="C:plasma membrane"/>
    <property type="evidence" value="ECO:0007669"/>
    <property type="project" value="UniProtKB-SubCell"/>
</dbReference>
<evidence type="ECO:0000256" key="1">
    <source>
        <dbReference type="ARBA" id="ARBA00000085"/>
    </source>
</evidence>
<keyword evidence="14" id="KW-0175">Coiled coil</keyword>
<evidence type="ECO:0000256" key="10">
    <source>
        <dbReference type="ARBA" id="ARBA00022840"/>
    </source>
</evidence>
<dbReference type="Gene3D" id="1.20.5.170">
    <property type="match status" value="1"/>
</dbReference>
<dbReference type="Gene3D" id="6.10.250.3020">
    <property type="match status" value="1"/>
</dbReference>
<dbReference type="InterPro" id="IPR003594">
    <property type="entry name" value="HATPase_dom"/>
</dbReference>
<evidence type="ECO:0000259" key="16">
    <source>
        <dbReference type="PROSITE" id="PS50109"/>
    </source>
</evidence>
<dbReference type="PRINTS" id="PR00344">
    <property type="entry name" value="BCTRLSENSOR"/>
</dbReference>
<keyword evidence="8" id="KW-0547">Nucleotide-binding</keyword>
<accession>C4WPI2</accession>
<feature type="coiled-coil region" evidence="14">
    <location>
        <begin position="409"/>
        <end position="447"/>
    </location>
</feature>
<dbReference type="SUPFAM" id="SSF47384">
    <property type="entry name" value="Homodimeric domain of signal transducing histidine kinase"/>
    <property type="match status" value="1"/>
</dbReference>
<evidence type="ECO:0000256" key="3">
    <source>
        <dbReference type="ARBA" id="ARBA00012438"/>
    </source>
</evidence>
<comment type="caution">
    <text evidence="17">The sequence shown here is derived from an EMBL/GenBank/DDBJ whole genome shotgun (WGS) entry which is preliminary data.</text>
</comment>
<dbReference type="InterPro" id="IPR029151">
    <property type="entry name" value="Sensor-like_sf"/>
</dbReference>
<dbReference type="Gene3D" id="1.10.287.130">
    <property type="match status" value="1"/>
</dbReference>
<dbReference type="InterPro" id="IPR004358">
    <property type="entry name" value="Sig_transdc_His_kin-like_C"/>
</dbReference>
<feature type="transmembrane region" description="Helical" evidence="15">
    <location>
        <begin position="94"/>
        <end position="112"/>
    </location>
</feature>
<evidence type="ECO:0000256" key="5">
    <source>
        <dbReference type="ARBA" id="ARBA00022553"/>
    </source>
</evidence>
<keyword evidence="6" id="KW-0808">Transferase</keyword>
<dbReference type="EMBL" id="ACQA01000002">
    <property type="protein sequence ID" value="EEQ93413.1"/>
    <property type="molecule type" value="Genomic_DNA"/>
</dbReference>
<keyword evidence="10" id="KW-0067">ATP-binding</keyword>
<evidence type="ECO:0000256" key="6">
    <source>
        <dbReference type="ARBA" id="ARBA00022679"/>
    </source>
</evidence>
<keyword evidence="13 15" id="KW-0472">Membrane</keyword>
<dbReference type="PIRSF" id="PIRSF036431">
    <property type="entry name" value="STHK_DctB"/>
    <property type="match status" value="1"/>
</dbReference>
<dbReference type="CDD" id="cd00075">
    <property type="entry name" value="HATPase"/>
    <property type="match status" value="1"/>
</dbReference>
<evidence type="ECO:0000256" key="12">
    <source>
        <dbReference type="ARBA" id="ARBA00023012"/>
    </source>
</evidence>
<dbReference type="InterPro" id="IPR005467">
    <property type="entry name" value="His_kinase_dom"/>
</dbReference>
<evidence type="ECO:0000256" key="9">
    <source>
        <dbReference type="ARBA" id="ARBA00022777"/>
    </source>
</evidence>
<dbReference type="SUPFAM" id="SSF55874">
    <property type="entry name" value="ATPase domain of HSP90 chaperone/DNA topoisomerase II/histidine kinase"/>
    <property type="match status" value="1"/>
</dbReference>
<sequence>MFQPPEPFSLKFQRSEPLLSCLIAISVPVCDAGPKLLFLSILICLTVTNLDKKCDYPHISISPMSEILHNKVMSPHPSTMDILTRPTNASRRPWALFGLFWAVVFALAFWIVGDLARDKAMLALSEQARIDANLNTALLRAVLDKQRALPLVLSKDRALEAALQDKTPATITPLNEKLEALARGTQAAVIYLVGMDGVAIAASNWREPDSFVGNDYKFRPYFHNALRNGDAEYFALGNVSNRPGLYISRRIDGPNGPLGVIVVKLEFDRLESDWNSAGRPTFVTDERNIVLITSLPSWRFMTIGSIGQEQIQSIRDSLQFGDAPLAPLPLSATSFDSGDFLLIDALLPGNARNTDFLAIRSAVPSTPWQMYSLAPIRPQIPAAVREARLFAFIILTAIASFAGLLLRRKQKLAARIADARRTRMELEERVEERTRDLSLARDRLQAEISDHRRTETMLQGVQQDLVHANRLAIMGQVAAGVAHEINQPVATIRAYADNARTFIERKKLSDATDNLNEIAALTDRIGTITGDLKALARKGRSPSAPTSLSKVISGALVLLRSRFSGRMDQLDVVLPPPELRVIGHSIRLEQVFINLFQNALEAVDAKEHDGRIEVRTHVENDKVIITVSDNGPGMPQHIRDNLFSPFNTSKEKGLGLGLVIVKEIVTDYGGTISAESGPAGTSFRIELRKA</sequence>
<dbReference type="PANTHER" id="PTHR43065:SF46">
    <property type="entry name" value="C4-DICARBOXYLATE TRANSPORT SENSOR PROTEIN DCTB"/>
    <property type="match status" value="1"/>
</dbReference>
<evidence type="ECO:0000256" key="14">
    <source>
        <dbReference type="SAM" id="Coils"/>
    </source>
</evidence>
<protein>
    <recommendedName>
        <fullName evidence="3">histidine kinase</fullName>
        <ecNumber evidence="3">2.7.13.3</ecNumber>
    </recommendedName>
</protein>
<feature type="transmembrane region" description="Helical" evidence="15">
    <location>
        <begin position="387"/>
        <end position="406"/>
    </location>
</feature>
<evidence type="ECO:0000256" key="11">
    <source>
        <dbReference type="ARBA" id="ARBA00022989"/>
    </source>
</evidence>
<organism evidence="17 18">
    <name type="scientific">Brucella intermedia LMG 3301</name>
    <dbReference type="NCBI Taxonomy" id="641118"/>
    <lineage>
        <taxon>Bacteria</taxon>
        <taxon>Pseudomonadati</taxon>
        <taxon>Pseudomonadota</taxon>
        <taxon>Alphaproteobacteria</taxon>
        <taxon>Hyphomicrobiales</taxon>
        <taxon>Brucellaceae</taxon>
        <taxon>Brucella/Ochrobactrum group</taxon>
        <taxon>Brucella</taxon>
    </lineage>
</organism>
<evidence type="ECO:0000313" key="17">
    <source>
        <dbReference type="EMBL" id="EEQ93413.1"/>
    </source>
</evidence>
<evidence type="ECO:0000313" key="18">
    <source>
        <dbReference type="Proteomes" id="UP000004386"/>
    </source>
</evidence>
<dbReference type="SMART" id="SM00387">
    <property type="entry name" value="HATPase_c"/>
    <property type="match status" value="1"/>
</dbReference>
<evidence type="ECO:0000256" key="4">
    <source>
        <dbReference type="ARBA" id="ARBA00022475"/>
    </source>
</evidence>
<keyword evidence="7 15" id="KW-0812">Transmembrane</keyword>
<dbReference type="GO" id="GO:0000155">
    <property type="term" value="F:phosphorelay sensor kinase activity"/>
    <property type="evidence" value="ECO:0007669"/>
    <property type="project" value="InterPro"/>
</dbReference>
<dbReference type="AlphaFoldDB" id="C4WPI2"/>
<keyword evidence="4" id="KW-1003">Cell membrane</keyword>
<name>C4WPI2_9HYPH</name>
<dbReference type="Gene3D" id="3.30.450.20">
    <property type="entry name" value="PAS domain"/>
    <property type="match status" value="2"/>
</dbReference>
<dbReference type="InterPro" id="IPR033479">
    <property type="entry name" value="dCache_1"/>
</dbReference>
<dbReference type="InterPro" id="IPR003661">
    <property type="entry name" value="HisK_dim/P_dom"/>
</dbReference>
<evidence type="ECO:0000256" key="13">
    <source>
        <dbReference type="ARBA" id="ARBA00023136"/>
    </source>
</evidence>
<comment type="catalytic activity">
    <reaction evidence="1">
        <text>ATP + protein L-histidine = ADP + protein N-phospho-L-histidine.</text>
        <dbReference type="EC" id="2.7.13.3"/>
    </reaction>
</comment>
<dbReference type="Pfam" id="PF02743">
    <property type="entry name" value="dCache_1"/>
    <property type="match status" value="1"/>
</dbReference>
<dbReference type="PROSITE" id="PS50109">
    <property type="entry name" value="HIS_KIN"/>
    <property type="match status" value="1"/>
</dbReference>
<dbReference type="Proteomes" id="UP000004386">
    <property type="component" value="Unassembled WGS sequence"/>
</dbReference>
<keyword evidence="12" id="KW-0902">Two-component regulatory system</keyword>
<reference evidence="17 18" key="1">
    <citation type="submission" date="2009-05" db="EMBL/GenBank/DDBJ databases">
        <authorList>
            <person name="Setubal J.C."/>
            <person name="Boyle S."/>
            <person name="Crasta O.R."/>
            <person name="Gillespie J.J."/>
            <person name="Kenyon R.W."/>
            <person name="Lu J."/>
            <person name="Mane S."/>
            <person name="Nagrani S."/>
            <person name="Shallom J.M."/>
            <person name="Shallom S."/>
            <person name="Shukla M."/>
            <person name="Snyder E.E."/>
            <person name="Sobral B.W."/>
            <person name="Wattam A.R."/>
            <person name="Will R."/>
            <person name="Williams K."/>
            <person name="Yoo H."/>
            <person name="Munk C."/>
            <person name="Tapia R."/>
            <person name="Green L."/>
            <person name="Rogers Y."/>
            <person name="Detter J.C."/>
            <person name="Bruce D."/>
            <person name="Brettin T.S."/>
            <person name="Tsolis R."/>
        </authorList>
    </citation>
    <scope>NUCLEOTIDE SEQUENCE [LARGE SCALE GENOMIC DNA]</scope>
    <source>
        <strain evidence="17 18">LMG 3301</strain>
    </source>
</reference>
<gene>
    <name evidence="17" type="ORF">OINT_2000564</name>
</gene>
<keyword evidence="9" id="KW-0418">Kinase</keyword>
<proteinExistence type="predicted"/>
<dbReference type="CDD" id="cd12914">
    <property type="entry name" value="PDC1_DGC_like"/>
    <property type="match status" value="1"/>
</dbReference>
<keyword evidence="5" id="KW-0597">Phosphoprotein</keyword>
<dbReference type="PANTHER" id="PTHR43065">
    <property type="entry name" value="SENSOR HISTIDINE KINASE"/>
    <property type="match status" value="1"/>
</dbReference>
<comment type="subcellular location">
    <subcellularLocation>
        <location evidence="2">Cell membrane</location>
        <topology evidence="2">Multi-pass membrane protein</topology>
    </subcellularLocation>
</comment>
<dbReference type="InterPro" id="IPR036890">
    <property type="entry name" value="HATPase_C_sf"/>
</dbReference>
<dbReference type="SUPFAM" id="SSF103190">
    <property type="entry name" value="Sensory domain-like"/>
    <property type="match status" value="1"/>
</dbReference>
<dbReference type="Pfam" id="PF02518">
    <property type="entry name" value="HATPase_c"/>
    <property type="match status" value="1"/>
</dbReference>
<dbReference type="GO" id="GO:0005524">
    <property type="term" value="F:ATP binding"/>
    <property type="evidence" value="ECO:0007669"/>
    <property type="project" value="UniProtKB-KW"/>
</dbReference>
<feature type="domain" description="Histidine kinase" evidence="16">
    <location>
        <begin position="480"/>
        <end position="690"/>
    </location>
</feature>
<dbReference type="Pfam" id="PF00512">
    <property type="entry name" value="HisKA"/>
    <property type="match status" value="1"/>
</dbReference>
<dbReference type="InterPro" id="IPR036097">
    <property type="entry name" value="HisK_dim/P_sf"/>
</dbReference>
<keyword evidence="11 15" id="KW-1133">Transmembrane helix</keyword>
<dbReference type="SMART" id="SM00388">
    <property type="entry name" value="HisKA"/>
    <property type="match status" value="1"/>
</dbReference>
<evidence type="ECO:0000256" key="15">
    <source>
        <dbReference type="SAM" id="Phobius"/>
    </source>
</evidence>
<dbReference type="InterPro" id="IPR017055">
    <property type="entry name" value="Sig_transdc_His_kinase_DctB"/>
</dbReference>
<dbReference type="CDD" id="cd00082">
    <property type="entry name" value="HisKA"/>
    <property type="match status" value="1"/>
</dbReference>
<dbReference type="HOGENOM" id="CLU_000445_94_2_5"/>
<dbReference type="EC" id="2.7.13.3" evidence="3"/>
<evidence type="ECO:0000256" key="7">
    <source>
        <dbReference type="ARBA" id="ARBA00022692"/>
    </source>
</evidence>
<evidence type="ECO:0000256" key="2">
    <source>
        <dbReference type="ARBA" id="ARBA00004651"/>
    </source>
</evidence>
<dbReference type="Gene3D" id="3.30.565.10">
    <property type="entry name" value="Histidine kinase-like ATPase, C-terminal domain"/>
    <property type="match status" value="1"/>
</dbReference>